<dbReference type="Pfam" id="PF13365">
    <property type="entry name" value="Trypsin_2"/>
    <property type="match status" value="1"/>
</dbReference>
<keyword evidence="2" id="KW-0645">Protease</keyword>
<reference evidence="5" key="1">
    <citation type="submission" date="2021-02" db="EMBL/GenBank/DDBJ databases">
        <authorList>
            <person name="Dougan E. K."/>
            <person name="Rhodes N."/>
            <person name="Thang M."/>
            <person name="Chan C."/>
        </authorList>
    </citation>
    <scope>NUCLEOTIDE SEQUENCE</scope>
</reference>
<dbReference type="GO" id="GO:0004252">
    <property type="term" value="F:serine-type endopeptidase activity"/>
    <property type="evidence" value="ECO:0007669"/>
    <property type="project" value="InterPro"/>
</dbReference>
<keyword evidence="6" id="KW-1185">Reference proteome</keyword>
<evidence type="ECO:0000313" key="6">
    <source>
        <dbReference type="Proteomes" id="UP000649617"/>
    </source>
</evidence>
<evidence type="ECO:0000256" key="2">
    <source>
        <dbReference type="ARBA" id="ARBA00022670"/>
    </source>
</evidence>
<dbReference type="InterPro" id="IPR001940">
    <property type="entry name" value="Peptidase_S1C"/>
</dbReference>
<dbReference type="SMART" id="SM00228">
    <property type="entry name" value="PDZ"/>
    <property type="match status" value="1"/>
</dbReference>
<dbReference type="InterPro" id="IPR041489">
    <property type="entry name" value="PDZ_6"/>
</dbReference>
<gene>
    <name evidence="5" type="primary">hhoA</name>
    <name evidence="5" type="ORF">SPIL2461_LOCUS11813</name>
</gene>
<evidence type="ECO:0000259" key="4">
    <source>
        <dbReference type="PROSITE" id="PS50106"/>
    </source>
</evidence>
<comment type="similarity">
    <text evidence="1">Belongs to the peptidase S1C family.</text>
</comment>
<dbReference type="EMBL" id="CAJNIZ010023335">
    <property type="protein sequence ID" value="CAE7468221.1"/>
    <property type="molecule type" value="Genomic_DNA"/>
</dbReference>
<dbReference type="InterPro" id="IPR009003">
    <property type="entry name" value="Peptidase_S1_PA"/>
</dbReference>
<dbReference type="Pfam" id="PF17820">
    <property type="entry name" value="PDZ_6"/>
    <property type="match status" value="1"/>
</dbReference>
<dbReference type="GO" id="GO:0006508">
    <property type="term" value="P:proteolysis"/>
    <property type="evidence" value="ECO:0007669"/>
    <property type="project" value="UniProtKB-KW"/>
</dbReference>
<keyword evidence="3" id="KW-0378">Hydrolase</keyword>
<name>A0A812S7X1_SYMPI</name>
<sequence length="233" mass="24875">MNDDKAQLPLPSMALGASDAVKTGDWTIVLGNPLGLQNTCTLGIVSSLDRSTGETGFDWMRHPLIQTDAAVNQGNSGGPMLNEIGEVIGMISMRALFGEGIGFAIPVDSIRTALPSLLSGKKVPRSYIGVKMAMREESGREHAVVDVVLDGSPAAEAGLKVDDQIVEVNSRKVRHFDEVQLAVRSLPVGTRMKLKVRRGEKSTSVVVTTADIRRLREASPASPAGRPRVVILP</sequence>
<protein>
    <submittedName>
        <fullName evidence="5">HhoA protein</fullName>
    </submittedName>
</protein>
<dbReference type="AlphaFoldDB" id="A0A812S7X1"/>
<evidence type="ECO:0000313" key="5">
    <source>
        <dbReference type="EMBL" id="CAE7468221.1"/>
    </source>
</evidence>
<dbReference type="PANTHER" id="PTHR22939:SF129">
    <property type="entry name" value="SERINE PROTEASE HTRA2, MITOCHONDRIAL"/>
    <property type="match status" value="1"/>
</dbReference>
<dbReference type="Gene3D" id="2.30.42.10">
    <property type="match status" value="1"/>
</dbReference>
<proteinExistence type="inferred from homology"/>
<dbReference type="SUPFAM" id="SSF50494">
    <property type="entry name" value="Trypsin-like serine proteases"/>
    <property type="match status" value="1"/>
</dbReference>
<dbReference type="OrthoDB" id="4217619at2759"/>
<feature type="domain" description="PDZ" evidence="4">
    <location>
        <begin position="117"/>
        <end position="200"/>
    </location>
</feature>
<accession>A0A812S7X1</accession>
<dbReference type="SUPFAM" id="SSF50156">
    <property type="entry name" value="PDZ domain-like"/>
    <property type="match status" value="1"/>
</dbReference>
<dbReference type="PROSITE" id="PS50106">
    <property type="entry name" value="PDZ"/>
    <property type="match status" value="1"/>
</dbReference>
<dbReference type="Proteomes" id="UP000649617">
    <property type="component" value="Unassembled WGS sequence"/>
</dbReference>
<dbReference type="PRINTS" id="PR00834">
    <property type="entry name" value="PROTEASES2C"/>
</dbReference>
<evidence type="ECO:0000256" key="3">
    <source>
        <dbReference type="ARBA" id="ARBA00022801"/>
    </source>
</evidence>
<comment type="caution">
    <text evidence="5">The sequence shown here is derived from an EMBL/GenBank/DDBJ whole genome shotgun (WGS) entry which is preliminary data.</text>
</comment>
<dbReference type="PANTHER" id="PTHR22939">
    <property type="entry name" value="SERINE PROTEASE FAMILY S1C HTRA-RELATED"/>
    <property type="match status" value="1"/>
</dbReference>
<dbReference type="Gene3D" id="2.40.10.120">
    <property type="match status" value="1"/>
</dbReference>
<dbReference type="InterPro" id="IPR001478">
    <property type="entry name" value="PDZ"/>
</dbReference>
<dbReference type="InterPro" id="IPR036034">
    <property type="entry name" value="PDZ_sf"/>
</dbReference>
<evidence type="ECO:0000256" key="1">
    <source>
        <dbReference type="ARBA" id="ARBA00010541"/>
    </source>
</evidence>
<organism evidence="5 6">
    <name type="scientific">Symbiodinium pilosum</name>
    <name type="common">Dinoflagellate</name>
    <dbReference type="NCBI Taxonomy" id="2952"/>
    <lineage>
        <taxon>Eukaryota</taxon>
        <taxon>Sar</taxon>
        <taxon>Alveolata</taxon>
        <taxon>Dinophyceae</taxon>
        <taxon>Suessiales</taxon>
        <taxon>Symbiodiniaceae</taxon>
        <taxon>Symbiodinium</taxon>
    </lineage>
</organism>